<evidence type="ECO:0000256" key="9">
    <source>
        <dbReference type="SAM" id="MobiDB-lite"/>
    </source>
</evidence>
<dbReference type="InterPro" id="IPR003618">
    <property type="entry name" value="TFIIS_cen_dom"/>
</dbReference>
<accession>A0A4C2EAZ0</accession>
<feature type="domain" description="TFIIS central" evidence="11">
    <location>
        <begin position="180"/>
        <end position="309"/>
    </location>
</feature>
<evidence type="ECO:0000256" key="5">
    <source>
        <dbReference type="ARBA" id="ARBA00022771"/>
    </source>
</evidence>
<dbReference type="GO" id="GO:0005634">
    <property type="term" value="C:nucleus"/>
    <property type="evidence" value="ECO:0007669"/>
    <property type="project" value="TreeGrafter"/>
</dbReference>
<dbReference type="SUPFAM" id="SSF46942">
    <property type="entry name" value="Elongation factor TFIIS domain 2"/>
    <property type="match status" value="1"/>
</dbReference>
<dbReference type="GO" id="GO:0006351">
    <property type="term" value="P:DNA-templated transcription"/>
    <property type="evidence" value="ECO:0007669"/>
    <property type="project" value="InterPro"/>
</dbReference>
<keyword evidence="13" id="KW-1185">Reference proteome</keyword>
<protein>
    <recommendedName>
        <fullName evidence="3">Transcription factor BYE1</fullName>
    </recommendedName>
</protein>
<dbReference type="CDD" id="cd21542">
    <property type="entry name" value="SPOC_Bye1p-like"/>
    <property type="match status" value="1"/>
</dbReference>
<feature type="region of interest" description="Disordered" evidence="9">
    <location>
        <begin position="117"/>
        <end position="177"/>
    </location>
</feature>
<reference evidence="12 13" key="1">
    <citation type="submission" date="2019-01" db="EMBL/GenBank/DDBJ databases">
        <title>Draft Genome Sequencing of Zygosaccharomyces mellis Ca-7.</title>
        <authorList>
            <person name="Shiwa Y."/>
            <person name="Kanesaki Y."/>
            <person name="Ishige T."/>
            <person name="Mura K."/>
            <person name="Hori T."/>
            <person name="Tamura T."/>
        </authorList>
    </citation>
    <scope>NUCLEOTIDE SEQUENCE [LARGE SCALE GENOMIC DNA]</scope>
    <source>
        <strain evidence="12 13">Ca-7</strain>
    </source>
</reference>
<evidence type="ECO:0000256" key="8">
    <source>
        <dbReference type="PROSITE-ProRule" id="PRU00146"/>
    </source>
</evidence>
<dbReference type="SMART" id="SM00249">
    <property type="entry name" value="PHD"/>
    <property type="match status" value="1"/>
</dbReference>
<dbReference type="PROSITE" id="PS50016">
    <property type="entry name" value="ZF_PHD_2"/>
    <property type="match status" value="1"/>
</dbReference>
<evidence type="ECO:0000256" key="3">
    <source>
        <dbReference type="ARBA" id="ARBA00021616"/>
    </source>
</evidence>
<evidence type="ECO:0000313" key="13">
    <source>
        <dbReference type="Proteomes" id="UP000301737"/>
    </source>
</evidence>
<evidence type="ECO:0000259" key="10">
    <source>
        <dbReference type="PROSITE" id="PS50016"/>
    </source>
</evidence>
<dbReference type="AlphaFoldDB" id="A0A4C2EAZ0"/>
<evidence type="ECO:0000313" key="12">
    <source>
        <dbReference type="EMBL" id="GCF00417.1"/>
    </source>
</evidence>
<proteinExistence type="inferred from homology"/>
<dbReference type="InterPro" id="IPR013083">
    <property type="entry name" value="Znf_RING/FYVE/PHD"/>
</dbReference>
<dbReference type="Pfam" id="PF00628">
    <property type="entry name" value="PHD"/>
    <property type="match status" value="1"/>
</dbReference>
<dbReference type="Pfam" id="PF07500">
    <property type="entry name" value="TFIIS_M"/>
    <property type="match status" value="1"/>
</dbReference>
<dbReference type="SUPFAM" id="SSF57903">
    <property type="entry name" value="FYVE/PHD zinc finger"/>
    <property type="match status" value="1"/>
</dbReference>
<dbReference type="InterPro" id="IPR019786">
    <property type="entry name" value="Zinc_finger_PHD-type_CS"/>
</dbReference>
<evidence type="ECO:0000256" key="4">
    <source>
        <dbReference type="ARBA" id="ARBA00022723"/>
    </source>
</evidence>
<sequence length="517" mass="59090">MSVRTSGRSNKGHNKYIEQILEEERASDTVNSNESGDSVRCPVCKTFDYNYEPSEDPHGDMVQCDGCNTWQHIECMSDSTGMDTLLDSDGKYYCEKCRPENYENAKWHAREREQDFKNNDYDNDNYVSESDSEVESVRAPRKKRRTRDDVSGKAGGKPKGRGRGDDAGSSTGSFSGDARLRENARKMLYQLFDRYIIPATVEAKLYTLPDDEDGEKDIALEKSQELEGELYRVYPDHRNYTERVRTIFSNLKDAKNLSLKAHVIKGQITTSQLVRMSATELANPDLQEFREKIDEQALTQLVVEQPGRPKWVKTHKGEELIESQEDNNNGGDIEPDLFTREVIHTAETRTREPSPLQAEKISPRPPPARVCVKYPELALELNGTVDYIGSSCKLSKNPHREALGDGKLLVEGRLSKDKVLKYLLEMQSTRAFLLYRIRPDENCATEFRQTYDFLWENEKISGIQNKRSYQKNIYLIPSFGYHHDVIKDIAVSAGRLEENADDATLFILTVVKPELVR</sequence>
<gene>
    <name evidence="12" type="primary">BYE1</name>
    <name evidence="12" type="ORF">ZYGM_001926</name>
</gene>
<evidence type="ECO:0000259" key="11">
    <source>
        <dbReference type="PROSITE" id="PS51321"/>
    </source>
</evidence>
<dbReference type="PROSITE" id="PS01359">
    <property type="entry name" value="ZF_PHD_1"/>
    <property type="match status" value="1"/>
</dbReference>
<dbReference type="Gene3D" id="3.30.40.10">
    <property type="entry name" value="Zinc/RING finger domain, C3HC4 (zinc finger)"/>
    <property type="match status" value="1"/>
</dbReference>
<dbReference type="EMBL" id="BIMX01000018">
    <property type="protein sequence ID" value="GCF00417.1"/>
    <property type="molecule type" value="Genomic_DNA"/>
</dbReference>
<dbReference type="InterPro" id="IPR036575">
    <property type="entry name" value="TFIIS_cen_dom_sf"/>
</dbReference>
<organism evidence="12 13">
    <name type="scientific">Zygosaccharomyces mellis</name>
    <dbReference type="NCBI Taxonomy" id="42258"/>
    <lineage>
        <taxon>Eukaryota</taxon>
        <taxon>Fungi</taxon>
        <taxon>Dikarya</taxon>
        <taxon>Ascomycota</taxon>
        <taxon>Saccharomycotina</taxon>
        <taxon>Saccharomycetes</taxon>
        <taxon>Saccharomycetales</taxon>
        <taxon>Saccharomycetaceae</taxon>
        <taxon>Zygosaccharomyces</taxon>
    </lineage>
</organism>
<keyword evidence="5 8" id="KW-0863">Zinc-finger</keyword>
<dbReference type="PANTHER" id="PTHR11477:SF0">
    <property type="entry name" value="IP08861P-RELATED"/>
    <property type="match status" value="1"/>
</dbReference>
<dbReference type="InterPro" id="IPR019787">
    <property type="entry name" value="Znf_PHD-finger"/>
</dbReference>
<feature type="domain" description="PHD-type" evidence="10">
    <location>
        <begin position="38"/>
        <end position="100"/>
    </location>
</feature>
<name>A0A4C2EAZ0_9SACH</name>
<evidence type="ECO:0000256" key="1">
    <source>
        <dbReference type="ARBA" id="ARBA00002311"/>
    </source>
</evidence>
<comment type="function">
    <text evidence="1">Negative regulator of transcription elongation.</text>
</comment>
<evidence type="ECO:0000256" key="6">
    <source>
        <dbReference type="ARBA" id="ARBA00022833"/>
    </source>
</evidence>
<dbReference type="InterPro" id="IPR011011">
    <property type="entry name" value="Znf_FYVE_PHD"/>
</dbReference>
<dbReference type="InterPro" id="IPR001965">
    <property type="entry name" value="Znf_PHD"/>
</dbReference>
<dbReference type="GO" id="GO:0000977">
    <property type="term" value="F:RNA polymerase II transcription regulatory region sequence-specific DNA binding"/>
    <property type="evidence" value="ECO:0007669"/>
    <property type="project" value="TreeGrafter"/>
</dbReference>
<keyword evidence="4" id="KW-0479">Metal-binding</keyword>
<evidence type="ECO:0000256" key="2">
    <source>
        <dbReference type="ARBA" id="ARBA00011050"/>
    </source>
</evidence>
<evidence type="ECO:0000256" key="7">
    <source>
        <dbReference type="ARBA" id="ARBA00023242"/>
    </source>
</evidence>
<dbReference type="SMART" id="SM00510">
    <property type="entry name" value="TFS2M"/>
    <property type="match status" value="1"/>
</dbReference>
<dbReference type="PANTHER" id="PTHR11477">
    <property type="entry name" value="TRANSCRIPTION FACTOR S-II ZINC FINGER DOMAIN-CONTAINING PROTEIN"/>
    <property type="match status" value="1"/>
</dbReference>
<keyword evidence="7" id="KW-0539">Nucleus</keyword>
<keyword evidence="6" id="KW-0862">Zinc</keyword>
<dbReference type="GO" id="GO:0008270">
    <property type="term" value="F:zinc ion binding"/>
    <property type="evidence" value="ECO:0007669"/>
    <property type="project" value="UniProtKB-KW"/>
</dbReference>
<comment type="similarity">
    <text evidence="2">Belongs to the BYE1 family.</text>
</comment>
<dbReference type="Gene3D" id="1.10.472.30">
    <property type="entry name" value="Transcription elongation factor S-II, central domain"/>
    <property type="match status" value="1"/>
</dbReference>
<dbReference type="Proteomes" id="UP000301737">
    <property type="component" value="Unassembled WGS sequence"/>
</dbReference>
<dbReference type="OrthoDB" id="79252at2759"/>
<comment type="caution">
    <text evidence="12">The sequence shown here is derived from an EMBL/GenBank/DDBJ whole genome shotgun (WGS) entry which is preliminary data.</text>
</comment>
<dbReference type="PROSITE" id="PS51321">
    <property type="entry name" value="TFIIS_CENTRAL"/>
    <property type="match status" value="1"/>
</dbReference>